<dbReference type="GO" id="GO:0004322">
    <property type="term" value="F:ferroxidase activity"/>
    <property type="evidence" value="ECO:0007669"/>
    <property type="project" value="TreeGrafter"/>
</dbReference>
<dbReference type="InterPro" id="IPR009078">
    <property type="entry name" value="Ferritin-like_SF"/>
</dbReference>
<gene>
    <name evidence="4" type="ORF">ERS852470_03482</name>
</gene>
<dbReference type="GeneID" id="83013217"/>
<dbReference type="AlphaFoldDB" id="A0A174JDN9"/>
<evidence type="ECO:0000256" key="1">
    <source>
        <dbReference type="ARBA" id="ARBA00022434"/>
    </source>
</evidence>
<evidence type="ECO:0000313" key="4">
    <source>
        <dbReference type="EMBL" id="CUO82678.1"/>
    </source>
</evidence>
<accession>A0A174JDN9</accession>
<evidence type="ECO:0000313" key="5">
    <source>
        <dbReference type="Proteomes" id="UP000095558"/>
    </source>
</evidence>
<protein>
    <submittedName>
        <fullName evidence="4">Rubrerythrin</fullName>
    </submittedName>
</protein>
<dbReference type="CDD" id="cd07908">
    <property type="entry name" value="Mn_catalase_like"/>
    <property type="match status" value="1"/>
</dbReference>
<dbReference type="PANTHER" id="PTHR30295">
    <property type="entry name" value="BACTERIOFERRITIN"/>
    <property type="match status" value="1"/>
</dbReference>
<feature type="domain" description="Rubrerythrin diiron-binding" evidence="3">
    <location>
        <begin position="30"/>
        <end position="159"/>
    </location>
</feature>
<dbReference type="GO" id="GO:0020037">
    <property type="term" value="F:heme binding"/>
    <property type="evidence" value="ECO:0007669"/>
    <property type="project" value="TreeGrafter"/>
</dbReference>
<dbReference type="Gene3D" id="1.20.1260.10">
    <property type="match status" value="1"/>
</dbReference>
<dbReference type="GO" id="GO:0005829">
    <property type="term" value="C:cytosol"/>
    <property type="evidence" value="ECO:0007669"/>
    <property type="project" value="TreeGrafter"/>
</dbReference>
<evidence type="ECO:0000259" key="3">
    <source>
        <dbReference type="Pfam" id="PF02915"/>
    </source>
</evidence>
<dbReference type="Pfam" id="PF02915">
    <property type="entry name" value="Rubrerythrin"/>
    <property type="match status" value="1"/>
</dbReference>
<dbReference type="PANTHER" id="PTHR30295:SF0">
    <property type="entry name" value="BACTERIOFERRITIN"/>
    <property type="match status" value="1"/>
</dbReference>
<proteinExistence type="predicted"/>
<dbReference type="GO" id="GO:0006879">
    <property type="term" value="P:intracellular iron ion homeostasis"/>
    <property type="evidence" value="ECO:0007669"/>
    <property type="project" value="UniProtKB-KW"/>
</dbReference>
<sequence>MYSVDLPYPEVNVKDKNPQYIDLILQNYASSISEFDAIAQYTYHQISYVYENIEVSQTLRGISIVEMHHLELLGEILVQLGAEPGYWINNKKPHYWSSKLVDYDLSSLKYILTVDINDEKSAIKQYKETITKINDENINDIIKRIILDEEYHIQLLLGLYKKYVEQ</sequence>
<dbReference type="InterPro" id="IPR003251">
    <property type="entry name" value="Rr_diiron-bd_dom"/>
</dbReference>
<dbReference type="OrthoDB" id="9791649at2"/>
<reference evidence="4 5" key="1">
    <citation type="submission" date="2015-09" db="EMBL/GenBank/DDBJ databases">
        <authorList>
            <consortium name="Pathogen Informatics"/>
        </authorList>
    </citation>
    <scope>NUCLEOTIDE SEQUENCE [LARGE SCALE GENOMIC DNA]</scope>
    <source>
        <strain evidence="4 5">2789STDY5834855</strain>
    </source>
</reference>
<keyword evidence="2" id="KW-0408">Iron</keyword>
<dbReference type="SUPFAM" id="SSF47240">
    <property type="entry name" value="Ferritin-like"/>
    <property type="match status" value="1"/>
</dbReference>
<organism evidence="4 5">
    <name type="scientific">Clostridium disporicum</name>
    <dbReference type="NCBI Taxonomy" id="84024"/>
    <lineage>
        <taxon>Bacteria</taxon>
        <taxon>Bacillati</taxon>
        <taxon>Bacillota</taxon>
        <taxon>Clostridia</taxon>
        <taxon>Eubacteriales</taxon>
        <taxon>Clostridiaceae</taxon>
        <taxon>Clostridium</taxon>
    </lineage>
</organism>
<evidence type="ECO:0000256" key="2">
    <source>
        <dbReference type="ARBA" id="ARBA00023004"/>
    </source>
</evidence>
<dbReference type="InterPro" id="IPR012347">
    <property type="entry name" value="Ferritin-like"/>
</dbReference>
<dbReference type="RefSeq" id="WP_042402126.1">
    <property type="nucleotide sequence ID" value="NZ_CYYT01000047.1"/>
</dbReference>
<dbReference type="Proteomes" id="UP000095558">
    <property type="component" value="Unassembled WGS sequence"/>
</dbReference>
<name>A0A174JDN9_9CLOT</name>
<dbReference type="EMBL" id="CYZV01000060">
    <property type="protein sequence ID" value="CUO82678.1"/>
    <property type="molecule type" value="Genomic_DNA"/>
</dbReference>
<keyword evidence="1" id="KW-0409">Iron storage</keyword>
<dbReference type="GO" id="GO:0008199">
    <property type="term" value="F:ferric iron binding"/>
    <property type="evidence" value="ECO:0007669"/>
    <property type="project" value="InterPro"/>
</dbReference>